<feature type="transmembrane region" description="Helical" evidence="6">
    <location>
        <begin position="292"/>
        <end position="310"/>
    </location>
</feature>
<proteinExistence type="predicted"/>
<dbReference type="Pfam" id="PF03739">
    <property type="entry name" value="LptF_LptG"/>
    <property type="match status" value="1"/>
</dbReference>
<dbReference type="AlphaFoldDB" id="A0A5B8J355"/>
<dbReference type="OrthoDB" id="8477889at2"/>
<dbReference type="GO" id="GO:0015920">
    <property type="term" value="P:lipopolysaccharide transport"/>
    <property type="evidence" value="ECO:0007669"/>
    <property type="project" value="TreeGrafter"/>
</dbReference>
<protein>
    <submittedName>
        <fullName evidence="7">LPS export ABC transporter permease LptF</fullName>
    </submittedName>
</protein>
<feature type="transmembrane region" description="Helical" evidence="6">
    <location>
        <begin position="112"/>
        <end position="131"/>
    </location>
</feature>
<evidence type="ECO:0000256" key="4">
    <source>
        <dbReference type="ARBA" id="ARBA00022989"/>
    </source>
</evidence>
<evidence type="ECO:0000256" key="6">
    <source>
        <dbReference type="SAM" id="Phobius"/>
    </source>
</evidence>
<dbReference type="GO" id="GO:0055085">
    <property type="term" value="P:transmembrane transport"/>
    <property type="evidence" value="ECO:0007669"/>
    <property type="project" value="InterPro"/>
</dbReference>
<keyword evidence="4 6" id="KW-1133">Transmembrane helix</keyword>
<keyword evidence="8" id="KW-1185">Reference proteome</keyword>
<name>A0A5B8J355_9RHOB</name>
<dbReference type="PANTHER" id="PTHR33529">
    <property type="entry name" value="SLR0882 PROTEIN-RELATED"/>
    <property type="match status" value="1"/>
</dbReference>
<feature type="transmembrane region" description="Helical" evidence="6">
    <location>
        <begin position="58"/>
        <end position="85"/>
    </location>
</feature>
<evidence type="ECO:0000256" key="3">
    <source>
        <dbReference type="ARBA" id="ARBA00022692"/>
    </source>
</evidence>
<accession>A0A5B8J355</accession>
<comment type="subcellular location">
    <subcellularLocation>
        <location evidence="1">Cell membrane</location>
        <topology evidence="1">Multi-pass membrane protein</topology>
    </subcellularLocation>
</comment>
<evidence type="ECO:0000313" key="7">
    <source>
        <dbReference type="EMBL" id="QDY68710.1"/>
    </source>
</evidence>
<keyword evidence="2" id="KW-1003">Cell membrane</keyword>
<dbReference type="KEGG" id="lit:FPZ52_03110"/>
<dbReference type="PANTHER" id="PTHR33529:SF6">
    <property type="entry name" value="YJGP_YJGQ FAMILY PERMEASE"/>
    <property type="match status" value="1"/>
</dbReference>
<evidence type="ECO:0000256" key="2">
    <source>
        <dbReference type="ARBA" id="ARBA00022475"/>
    </source>
</evidence>
<dbReference type="EMBL" id="CP042261">
    <property type="protein sequence ID" value="QDY68710.1"/>
    <property type="molecule type" value="Genomic_DNA"/>
</dbReference>
<organism evidence="7 8">
    <name type="scientific">Qingshengfaniella alkalisoli</name>
    <dbReference type="NCBI Taxonomy" id="2599296"/>
    <lineage>
        <taxon>Bacteria</taxon>
        <taxon>Pseudomonadati</taxon>
        <taxon>Pseudomonadota</taxon>
        <taxon>Alphaproteobacteria</taxon>
        <taxon>Rhodobacterales</taxon>
        <taxon>Paracoccaceae</taxon>
        <taxon>Qingshengfaniella</taxon>
    </lineage>
</organism>
<feature type="transmembrane region" description="Helical" evidence="6">
    <location>
        <begin position="16"/>
        <end position="38"/>
    </location>
</feature>
<evidence type="ECO:0000313" key="8">
    <source>
        <dbReference type="Proteomes" id="UP000318483"/>
    </source>
</evidence>
<feature type="transmembrane region" description="Helical" evidence="6">
    <location>
        <begin position="316"/>
        <end position="334"/>
    </location>
</feature>
<feature type="transmembrane region" description="Helical" evidence="6">
    <location>
        <begin position="346"/>
        <end position="369"/>
    </location>
</feature>
<dbReference type="GO" id="GO:0043190">
    <property type="term" value="C:ATP-binding cassette (ABC) transporter complex"/>
    <property type="evidence" value="ECO:0007669"/>
    <property type="project" value="InterPro"/>
</dbReference>
<keyword evidence="3 6" id="KW-0812">Transmembrane</keyword>
<reference evidence="7 8" key="1">
    <citation type="submission" date="2019-07" db="EMBL/GenBank/DDBJ databases">
        <title>Litoreibacter alkalisoli sp. nov., isolated from saline-alkaline soil.</title>
        <authorList>
            <person name="Wang S."/>
            <person name="Xu L."/>
            <person name="Xing Y.-T."/>
            <person name="Sun J.-Q."/>
        </authorList>
    </citation>
    <scope>NUCLEOTIDE SEQUENCE [LARGE SCALE GENOMIC DNA]</scope>
    <source>
        <strain evidence="7 8">LN3S51</strain>
    </source>
</reference>
<evidence type="ECO:0000256" key="1">
    <source>
        <dbReference type="ARBA" id="ARBA00004651"/>
    </source>
</evidence>
<dbReference type="NCBIfam" id="TIGR04407">
    <property type="entry name" value="LptF_YjgP"/>
    <property type="match status" value="1"/>
</dbReference>
<evidence type="ECO:0000256" key="5">
    <source>
        <dbReference type="ARBA" id="ARBA00023136"/>
    </source>
</evidence>
<dbReference type="InterPro" id="IPR005495">
    <property type="entry name" value="LptG/LptF_permease"/>
</dbReference>
<dbReference type="InterPro" id="IPR030922">
    <property type="entry name" value="LptF"/>
</dbReference>
<dbReference type="Proteomes" id="UP000318483">
    <property type="component" value="Chromosome"/>
</dbReference>
<sequence length="383" mass="42165">MRTHQRGATLGRIDRYILSQLVFAFGFFSLILVGIYWVNQAVLMLTQYISEGQSGIFVFELMLLSLPSLMLLVLPISAFVATVYVTNKLYSDSELVVVQATGFSVFRLARPFATFSLLIVVLIIVLAHLLVPSTVRRLDSREAELAQALSARILVPGSFESPTSGVTVYVRDITPEGTIEDLLMSDIRDPDRQTTYMADQALLVRDAESTNLVMFQGMAQTLEPNGERLSITRFDDFTVAIDSLIQQSTSDRVNPQGLSTLQLLTPDAELAQRTRRSADYLQREAHLRVTQALLAGGAAFLGYAALMIGGFSRFGLWKQIAAAVFLVVIVKLIDNSSIDAASRDPALWPLVYLSSLLAVVICLALLFIANSNLPARLRRRSAG</sequence>
<gene>
    <name evidence="7" type="primary">lptF</name>
    <name evidence="7" type="ORF">FPZ52_03110</name>
</gene>
<keyword evidence="5 6" id="KW-0472">Membrane</keyword>